<proteinExistence type="predicted"/>
<dbReference type="EMBL" id="CP035758">
    <property type="protein sequence ID" value="QBD75920.1"/>
    <property type="molecule type" value="Genomic_DNA"/>
</dbReference>
<evidence type="ECO:0000313" key="1">
    <source>
        <dbReference type="EMBL" id="QBD75920.1"/>
    </source>
</evidence>
<accession>A0A4P6JLL9</accession>
<dbReference type="AlphaFoldDB" id="A0A4P6JLL9"/>
<keyword evidence="2" id="KW-1185">Reference proteome</keyword>
<name>A0A4P6JLL9_KTERU</name>
<gene>
    <name evidence="1" type="ORF">EPA93_07815</name>
</gene>
<evidence type="ECO:0000313" key="2">
    <source>
        <dbReference type="Proteomes" id="UP000290365"/>
    </source>
</evidence>
<protein>
    <submittedName>
        <fullName evidence="1">Uncharacterized protein</fullName>
    </submittedName>
</protein>
<organism evidence="1 2">
    <name type="scientific">Ktedonosporobacter rubrisoli</name>
    <dbReference type="NCBI Taxonomy" id="2509675"/>
    <lineage>
        <taxon>Bacteria</taxon>
        <taxon>Bacillati</taxon>
        <taxon>Chloroflexota</taxon>
        <taxon>Ktedonobacteria</taxon>
        <taxon>Ktedonobacterales</taxon>
        <taxon>Ktedonosporobacteraceae</taxon>
        <taxon>Ktedonosporobacter</taxon>
    </lineage>
</organism>
<dbReference type="KEGG" id="kbs:EPA93_07815"/>
<reference evidence="1 2" key="1">
    <citation type="submission" date="2019-01" db="EMBL/GenBank/DDBJ databases">
        <title>Ktedonosporobacter rubrisoli SCAWS-G2.</title>
        <authorList>
            <person name="Huang Y."/>
            <person name="Yan B."/>
        </authorList>
    </citation>
    <scope>NUCLEOTIDE SEQUENCE [LARGE SCALE GENOMIC DNA]</scope>
    <source>
        <strain evidence="1 2">SCAWS-G2</strain>
    </source>
</reference>
<sequence length="72" mass="8268">MVAHQIPWLHCIEPKWVHGKRAIVEPTRLLTTQEVRQRVGAIFAVSRLNCSHKRLHASSLMEVHIRDYSASA</sequence>
<dbReference type="Proteomes" id="UP000290365">
    <property type="component" value="Chromosome"/>
</dbReference>